<evidence type="ECO:0000256" key="1">
    <source>
        <dbReference type="SAM" id="MobiDB-lite"/>
    </source>
</evidence>
<dbReference type="EMBL" id="SSTD01003248">
    <property type="protein sequence ID" value="TYK26930.1"/>
    <property type="molecule type" value="Genomic_DNA"/>
</dbReference>
<protein>
    <submittedName>
        <fullName evidence="2">Uncharacterized protein</fullName>
    </submittedName>
</protein>
<gene>
    <name evidence="2" type="ORF">E5676_scaffold876G00120</name>
</gene>
<dbReference type="AlphaFoldDB" id="A0A5D3DUF1"/>
<dbReference type="Proteomes" id="UP000321947">
    <property type="component" value="Unassembled WGS sequence"/>
</dbReference>
<evidence type="ECO:0000313" key="2">
    <source>
        <dbReference type="EMBL" id="TYK26930.1"/>
    </source>
</evidence>
<accession>A0A5D3DUF1</accession>
<name>A0A5D3DUF1_CUCMM</name>
<proteinExistence type="predicted"/>
<organism evidence="2 3">
    <name type="scientific">Cucumis melo var. makuwa</name>
    <name type="common">Oriental melon</name>
    <dbReference type="NCBI Taxonomy" id="1194695"/>
    <lineage>
        <taxon>Eukaryota</taxon>
        <taxon>Viridiplantae</taxon>
        <taxon>Streptophyta</taxon>
        <taxon>Embryophyta</taxon>
        <taxon>Tracheophyta</taxon>
        <taxon>Spermatophyta</taxon>
        <taxon>Magnoliopsida</taxon>
        <taxon>eudicotyledons</taxon>
        <taxon>Gunneridae</taxon>
        <taxon>Pentapetalae</taxon>
        <taxon>rosids</taxon>
        <taxon>fabids</taxon>
        <taxon>Cucurbitales</taxon>
        <taxon>Cucurbitaceae</taxon>
        <taxon>Benincaseae</taxon>
        <taxon>Cucumis</taxon>
    </lineage>
</organism>
<sequence>MNSPMDFSVPTPPKSPRVPLLKGRSSLVQMVSRRKLPCNVPFVSIDGINVQDHFGDKTEWGAGNIITQHEIHSFLTLGSITSPS</sequence>
<evidence type="ECO:0000313" key="3">
    <source>
        <dbReference type="Proteomes" id="UP000321947"/>
    </source>
</evidence>
<reference evidence="2 3" key="1">
    <citation type="submission" date="2019-08" db="EMBL/GenBank/DDBJ databases">
        <title>Draft genome sequences of two oriental melons (Cucumis melo L. var makuwa).</title>
        <authorList>
            <person name="Kwon S.-Y."/>
        </authorList>
    </citation>
    <scope>NUCLEOTIDE SEQUENCE [LARGE SCALE GENOMIC DNA]</scope>
    <source>
        <strain evidence="3">cv. Chang Bougi</strain>
        <tissue evidence="2">Leaf</tissue>
    </source>
</reference>
<feature type="region of interest" description="Disordered" evidence="1">
    <location>
        <begin position="1"/>
        <end position="20"/>
    </location>
</feature>
<comment type="caution">
    <text evidence="2">The sequence shown here is derived from an EMBL/GenBank/DDBJ whole genome shotgun (WGS) entry which is preliminary data.</text>
</comment>